<reference evidence="1 3" key="1">
    <citation type="journal article" date="2005" name="Environ. Microbiol.">
        <title>Genetic and functional properties of uncultivated thermophilic crenarchaeotes from a subsurface gold mine as revealed by analysis of genome fragments.</title>
        <authorList>
            <person name="Nunoura T."/>
            <person name="Hirayama H."/>
            <person name="Takami H."/>
            <person name="Oida H."/>
            <person name="Nishi S."/>
            <person name="Shimamura S."/>
            <person name="Suzuki Y."/>
            <person name="Inagaki F."/>
            <person name="Takai K."/>
            <person name="Nealson K.H."/>
            <person name="Horikoshi K."/>
        </authorList>
    </citation>
    <scope>NUCLEOTIDE SEQUENCE [LARGE SCALE GENOMIC DNA]</scope>
</reference>
<proteinExistence type="predicted"/>
<dbReference type="EMBL" id="BA000048">
    <property type="protein sequence ID" value="BAJ50219.1"/>
    <property type="molecule type" value="Genomic_DNA"/>
</dbReference>
<protein>
    <submittedName>
        <fullName evidence="1">Hypothetical conserved protein</fullName>
    </submittedName>
</protein>
<evidence type="ECO:0000313" key="3">
    <source>
        <dbReference type="Proteomes" id="UP000008120"/>
    </source>
</evidence>
<dbReference type="AlphaFoldDB" id="E6N2V5"/>
<dbReference type="BioCyc" id="CCAL311458:G131R-363-MONOMER"/>
<evidence type="ECO:0000313" key="1">
    <source>
        <dbReference type="EMBL" id="BAJ46661.1"/>
    </source>
</evidence>
<gene>
    <name evidence="2" type="ORF">CSUB_C0358</name>
    <name evidence="1" type="ORF">HGMM_F04H08C25</name>
</gene>
<sequence>MSSKNAQGLINFKAGWAVDDVVQYFEAFRLGEAVAQRAQNLLSAYTGTAYAAMVVKETRDGWSPVGEENLFTVVRKDENFSIIVICDGDGYAKAMSNPIPHKAAESIAAKMEKDGLKRYSGELILPL</sequence>
<organism evidence="1 3">
    <name type="scientific">Caldiarchaeum subterraneum</name>
    <dbReference type="NCBI Taxonomy" id="311458"/>
    <lineage>
        <taxon>Archaea</taxon>
        <taxon>Nitrososphaerota</taxon>
        <taxon>Candidatus Caldarchaeales</taxon>
        <taxon>Candidatus Caldarchaeaceae</taxon>
        <taxon>Candidatus Caldarchaeum</taxon>
    </lineage>
</organism>
<name>E6N2V5_CALS0</name>
<dbReference type="KEGG" id="csu:CSUB_C0358"/>
<dbReference type="STRING" id="311458.CSUB_C0358"/>
<dbReference type="Proteomes" id="UP000008120">
    <property type="component" value="Chromosome"/>
</dbReference>
<accession>E6N2V5</accession>
<evidence type="ECO:0000313" key="2">
    <source>
        <dbReference type="EMBL" id="BAJ50219.1"/>
    </source>
</evidence>
<reference evidence="1 3" key="2">
    <citation type="journal article" date="2011" name="Nucleic Acids Res.">
        <title>Insights into the evolution of Archaea and eukaryotic protein modifier systems revealed by the genome of a novel archaeal group.</title>
        <authorList>
            <person name="Nunoura T."/>
            <person name="Takaki Y."/>
            <person name="Kakuta J."/>
            <person name="Nishi S."/>
            <person name="Sugahara J."/>
            <person name="Kazama H."/>
            <person name="Chee G."/>
            <person name="Hattori M."/>
            <person name="Kanai A."/>
            <person name="Atomi H."/>
            <person name="Takai K."/>
            <person name="Takami H."/>
        </authorList>
    </citation>
    <scope>NUCLEOTIDE SEQUENCE [LARGE SCALE GENOMIC DNA]</scope>
</reference>
<dbReference type="EMBL" id="AP011650">
    <property type="protein sequence ID" value="BAJ46661.1"/>
    <property type="molecule type" value="Genomic_DNA"/>
</dbReference>
<reference evidence="1" key="3">
    <citation type="journal article" date="2012" name="PLoS ONE">
        <title>A Deeply Branching Thermophilic Bacterium with an Ancient Acetyl-CoA Pathway Dominates a Subsurface Ecosystem.</title>
        <authorList>
            <person name="Takami H."/>
            <person name="Noguchi H."/>
            <person name="Takaki Y."/>
            <person name="Uchiyama I."/>
            <person name="Toyoda A."/>
            <person name="Nishi S."/>
            <person name="Chee G.-J."/>
            <person name="Arai W."/>
            <person name="Nunoura T."/>
            <person name="Itoh T."/>
            <person name="Hattori M."/>
            <person name="Takai K."/>
        </authorList>
    </citation>
    <scope>NUCLEOTIDE SEQUENCE</scope>
</reference>